<dbReference type="EMBL" id="CP022187">
    <property type="protein sequence ID" value="AWI76269.1"/>
    <property type="molecule type" value="Genomic_DNA"/>
</dbReference>
<dbReference type="Pfam" id="PF13188">
    <property type="entry name" value="PAS_8"/>
    <property type="match status" value="1"/>
</dbReference>
<dbReference type="PROSITE" id="PS50112">
    <property type="entry name" value="PAS"/>
    <property type="match status" value="2"/>
</dbReference>
<dbReference type="Gene3D" id="3.30.450.20">
    <property type="entry name" value="PAS domain"/>
    <property type="match status" value="2"/>
</dbReference>
<feature type="domain" description="GGDEF" evidence="3">
    <location>
        <begin position="296"/>
        <end position="429"/>
    </location>
</feature>
<dbReference type="Gene3D" id="3.30.70.270">
    <property type="match status" value="1"/>
</dbReference>
<feature type="domain" description="PAS" evidence="1">
    <location>
        <begin position="9"/>
        <end position="51"/>
    </location>
</feature>
<dbReference type="InterPro" id="IPR000160">
    <property type="entry name" value="GGDEF_dom"/>
</dbReference>
<evidence type="ECO:0000259" key="1">
    <source>
        <dbReference type="PROSITE" id="PS50112"/>
    </source>
</evidence>
<dbReference type="GO" id="GO:0003824">
    <property type="term" value="F:catalytic activity"/>
    <property type="evidence" value="ECO:0007669"/>
    <property type="project" value="UniProtKB-ARBA"/>
</dbReference>
<dbReference type="InterPro" id="IPR000700">
    <property type="entry name" value="PAS-assoc_C"/>
</dbReference>
<dbReference type="RefSeq" id="WP_108949971.1">
    <property type="nucleotide sequence ID" value="NZ_CP022187.1"/>
</dbReference>
<dbReference type="InterPro" id="IPR001610">
    <property type="entry name" value="PAC"/>
</dbReference>
<dbReference type="SUPFAM" id="SSF55073">
    <property type="entry name" value="Nucleotide cyclase"/>
    <property type="match status" value="1"/>
</dbReference>
<reference evidence="4 5" key="1">
    <citation type="submission" date="2017-06" db="EMBL/GenBank/DDBJ databases">
        <title>Azoarcus.</title>
        <authorList>
            <person name="Woo J.-H."/>
            <person name="Kim H.-S."/>
        </authorList>
    </citation>
    <scope>NUCLEOTIDE SEQUENCE [LARGE SCALE GENOMIC DNA]</scope>
    <source>
        <strain evidence="4 5">TSPY31</strain>
    </source>
</reference>
<dbReference type="PANTHER" id="PTHR44757">
    <property type="entry name" value="DIGUANYLATE CYCLASE DGCP"/>
    <property type="match status" value="1"/>
</dbReference>
<dbReference type="SMART" id="SM00091">
    <property type="entry name" value="PAS"/>
    <property type="match status" value="2"/>
</dbReference>
<dbReference type="PROSITE" id="PS50887">
    <property type="entry name" value="GGDEF"/>
    <property type="match status" value="1"/>
</dbReference>
<feature type="domain" description="PAC" evidence="2">
    <location>
        <begin position="211"/>
        <end position="264"/>
    </location>
</feature>
<dbReference type="InterPro" id="IPR013655">
    <property type="entry name" value="PAS_fold_3"/>
</dbReference>
<dbReference type="PANTHER" id="PTHR44757:SF2">
    <property type="entry name" value="BIOFILM ARCHITECTURE MAINTENANCE PROTEIN MBAA"/>
    <property type="match status" value="1"/>
</dbReference>
<dbReference type="NCBIfam" id="TIGR00254">
    <property type="entry name" value="GGDEF"/>
    <property type="match status" value="1"/>
</dbReference>
<evidence type="ECO:0000259" key="2">
    <source>
        <dbReference type="PROSITE" id="PS50113"/>
    </source>
</evidence>
<gene>
    <name evidence="4" type="ORF">CEW83_14455</name>
</gene>
<protein>
    <submittedName>
        <fullName evidence="4">Diguanylate cyclase</fullName>
    </submittedName>
</protein>
<dbReference type="NCBIfam" id="TIGR00229">
    <property type="entry name" value="sensory_box"/>
    <property type="match status" value="2"/>
</dbReference>
<sequence length="434" mass="49496">MPLSNADNSHAVLQAVFDALPDSVFLIDPASSGIVYCNRAAWSGLGYSRAENLLEHSVLSLQRDVIGPEQWLSIAAEIRARAPYVFIGCHRHRLGREIPVEVHTSCFQFQDREYFLSVARDITLRTQLERDLSARDAQLRFALNEASDGLWDWEIGSDRVFFSPQLKRMLGYGPDELEPTLSSWTDNIHHDDAAQVHRILEDHLSGERERYEAEYRLRNRNGHYLWVHDRGKICERDENSRPSRVVGMVQNITDRKNLELRLQQLASHDSLTGLLNRREAEIVLDTQLGLCERLGVPLGICLFDLDNFKQINDTHGHQCGDKVLTGVAQLFGRHIRRSDFLCRWGGEEFMLICMDSNLEQLRHRIETLRHLLAAHPWEGIDALEQVTASFGIASCPEHGRDARELFIAVDEALYRAKAAGRNRVEPALIKPLTP</sequence>
<dbReference type="CDD" id="cd01949">
    <property type="entry name" value="GGDEF"/>
    <property type="match status" value="1"/>
</dbReference>
<evidence type="ECO:0000313" key="4">
    <source>
        <dbReference type="EMBL" id="AWI76269.1"/>
    </source>
</evidence>
<keyword evidence="5" id="KW-1185">Reference proteome</keyword>
<name>A0A2U8GRE2_9RHOO</name>
<dbReference type="Proteomes" id="UP000244930">
    <property type="component" value="Chromosome"/>
</dbReference>
<evidence type="ECO:0000313" key="5">
    <source>
        <dbReference type="Proteomes" id="UP000244930"/>
    </source>
</evidence>
<dbReference type="SUPFAM" id="SSF55785">
    <property type="entry name" value="PYP-like sensor domain (PAS domain)"/>
    <property type="match status" value="2"/>
</dbReference>
<evidence type="ECO:0000259" key="3">
    <source>
        <dbReference type="PROSITE" id="PS50887"/>
    </source>
</evidence>
<dbReference type="InterPro" id="IPR000014">
    <property type="entry name" value="PAS"/>
</dbReference>
<dbReference type="PROSITE" id="PS50113">
    <property type="entry name" value="PAC"/>
    <property type="match status" value="1"/>
</dbReference>
<organism evidence="4 5">
    <name type="scientific">Parazoarcus communis</name>
    <dbReference type="NCBI Taxonomy" id="41977"/>
    <lineage>
        <taxon>Bacteria</taxon>
        <taxon>Pseudomonadati</taxon>
        <taxon>Pseudomonadota</taxon>
        <taxon>Betaproteobacteria</taxon>
        <taxon>Rhodocyclales</taxon>
        <taxon>Zoogloeaceae</taxon>
        <taxon>Parazoarcus</taxon>
    </lineage>
</organism>
<dbReference type="InterPro" id="IPR043128">
    <property type="entry name" value="Rev_trsase/Diguanyl_cyclase"/>
</dbReference>
<dbReference type="CDD" id="cd00130">
    <property type="entry name" value="PAS"/>
    <property type="match status" value="2"/>
</dbReference>
<dbReference type="SMART" id="SM00086">
    <property type="entry name" value="PAC"/>
    <property type="match status" value="2"/>
</dbReference>
<feature type="domain" description="PAS" evidence="1">
    <location>
        <begin position="135"/>
        <end position="207"/>
    </location>
</feature>
<dbReference type="InterPro" id="IPR052155">
    <property type="entry name" value="Biofilm_reg_signaling"/>
</dbReference>
<dbReference type="InterPro" id="IPR035965">
    <property type="entry name" value="PAS-like_dom_sf"/>
</dbReference>
<dbReference type="Pfam" id="PF00990">
    <property type="entry name" value="GGDEF"/>
    <property type="match status" value="1"/>
</dbReference>
<accession>A0A2U8GRE2</accession>
<dbReference type="FunFam" id="3.30.70.270:FF:000001">
    <property type="entry name" value="Diguanylate cyclase domain protein"/>
    <property type="match status" value="1"/>
</dbReference>
<dbReference type="KEGG" id="acom:CEW83_14455"/>
<dbReference type="SMART" id="SM00267">
    <property type="entry name" value="GGDEF"/>
    <property type="match status" value="1"/>
</dbReference>
<dbReference type="AlphaFoldDB" id="A0A2U8GRE2"/>
<dbReference type="Pfam" id="PF08447">
    <property type="entry name" value="PAS_3"/>
    <property type="match status" value="1"/>
</dbReference>
<dbReference type="InterPro" id="IPR029787">
    <property type="entry name" value="Nucleotide_cyclase"/>
</dbReference>
<proteinExistence type="predicted"/>